<name>A0AAW0C7G7_9AGAR</name>
<keyword evidence="2" id="KW-1185">Reference proteome</keyword>
<dbReference type="EMBL" id="JAYKXP010000055">
    <property type="protein sequence ID" value="KAK7034695.1"/>
    <property type="molecule type" value="Genomic_DNA"/>
</dbReference>
<sequence length="97" mass="11484">MQTPHPSSSSLSELSQPDLGFTSFLSSNEEKWKFWDSVYALHFWSPRSWSPLLWMPPRVNVQPEAEAADFDIPEFREDSQAQRDLRRQYQMTAYDNR</sequence>
<accession>A0AAW0C7G7</accession>
<proteinExistence type="predicted"/>
<evidence type="ECO:0000313" key="2">
    <source>
        <dbReference type="Proteomes" id="UP001383192"/>
    </source>
</evidence>
<evidence type="ECO:0000313" key="1">
    <source>
        <dbReference type="EMBL" id="KAK7034695.1"/>
    </source>
</evidence>
<dbReference type="Proteomes" id="UP001383192">
    <property type="component" value="Unassembled WGS sequence"/>
</dbReference>
<dbReference type="AlphaFoldDB" id="A0AAW0C7G7"/>
<gene>
    <name evidence="1" type="ORF">VNI00_012102</name>
</gene>
<comment type="caution">
    <text evidence="1">The sequence shown here is derived from an EMBL/GenBank/DDBJ whole genome shotgun (WGS) entry which is preliminary data.</text>
</comment>
<reference evidence="1 2" key="1">
    <citation type="submission" date="2024-01" db="EMBL/GenBank/DDBJ databases">
        <title>A draft genome for a cacao thread blight-causing isolate of Paramarasmius palmivorus.</title>
        <authorList>
            <person name="Baruah I.K."/>
            <person name="Bukari Y."/>
            <person name="Amoako-Attah I."/>
            <person name="Meinhardt L.W."/>
            <person name="Bailey B.A."/>
            <person name="Cohen S.P."/>
        </authorList>
    </citation>
    <scope>NUCLEOTIDE SEQUENCE [LARGE SCALE GENOMIC DNA]</scope>
    <source>
        <strain evidence="1 2">GH-12</strain>
    </source>
</reference>
<organism evidence="1 2">
    <name type="scientific">Paramarasmius palmivorus</name>
    <dbReference type="NCBI Taxonomy" id="297713"/>
    <lineage>
        <taxon>Eukaryota</taxon>
        <taxon>Fungi</taxon>
        <taxon>Dikarya</taxon>
        <taxon>Basidiomycota</taxon>
        <taxon>Agaricomycotina</taxon>
        <taxon>Agaricomycetes</taxon>
        <taxon>Agaricomycetidae</taxon>
        <taxon>Agaricales</taxon>
        <taxon>Marasmiineae</taxon>
        <taxon>Marasmiaceae</taxon>
        <taxon>Paramarasmius</taxon>
    </lineage>
</organism>
<protein>
    <submittedName>
        <fullName evidence="1">Uncharacterized protein</fullName>
    </submittedName>
</protein>